<evidence type="ECO:0000256" key="2">
    <source>
        <dbReference type="PIRSR" id="PIRSR018249-2"/>
    </source>
</evidence>
<reference evidence="5" key="2">
    <citation type="journal article" date="2021" name="PeerJ">
        <title>Extensive microbial diversity within the chicken gut microbiome revealed by metagenomics and culture.</title>
        <authorList>
            <person name="Gilroy R."/>
            <person name="Ravi A."/>
            <person name="Getino M."/>
            <person name="Pursley I."/>
            <person name="Horton D.L."/>
            <person name="Alikhan N.F."/>
            <person name="Baker D."/>
            <person name="Gharbi K."/>
            <person name="Hall N."/>
            <person name="Watson M."/>
            <person name="Adriaenssens E.M."/>
            <person name="Foster-Nyarko E."/>
            <person name="Jarju S."/>
            <person name="Secka A."/>
            <person name="Antonio M."/>
            <person name="Oren A."/>
            <person name="Chaudhuri R.R."/>
            <person name="La Ragione R."/>
            <person name="Hildebrand F."/>
            <person name="Pallen M.J."/>
        </authorList>
    </citation>
    <scope>NUCLEOTIDE SEQUENCE</scope>
    <source>
        <strain evidence="5">ChiBcec7-5410</strain>
    </source>
</reference>
<keyword evidence="1" id="KW-0862">Zinc</keyword>
<evidence type="ECO:0000259" key="3">
    <source>
        <dbReference type="Pfam" id="PF13847"/>
    </source>
</evidence>
<feature type="binding site" evidence="2">
    <location>
        <position position="71"/>
    </location>
    <ligand>
        <name>S-adenosyl-L-methionine</name>
        <dbReference type="ChEBI" id="CHEBI:59789"/>
    </ligand>
</feature>
<feature type="binding site" evidence="2">
    <location>
        <begin position="101"/>
        <end position="102"/>
    </location>
    <ligand>
        <name>S-adenosyl-L-methionine</name>
        <dbReference type="ChEBI" id="CHEBI:59789"/>
    </ligand>
</feature>
<accession>A0A9D1KS89</accession>
<feature type="binding site" evidence="1">
    <location>
        <position position="29"/>
    </location>
    <ligand>
        <name>Zn(2+)</name>
        <dbReference type="ChEBI" id="CHEBI:29105"/>
    </ligand>
</feature>
<evidence type="ECO:0000256" key="1">
    <source>
        <dbReference type="PIRSR" id="PIRSR018249-1"/>
    </source>
</evidence>
<dbReference type="Pfam" id="PF13847">
    <property type="entry name" value="Methyltransf_31"/>
    <property type="match status" value="1"/>
</dbReference>
<dbReference type="CDD" id="cd02440">
    <property type="entry name" value="AdoMet_MTases"/>
    <property type="match status" value="1"/>
</dbReference>
<reference evidence="5" key="1">
    <citation type="submission" date="2020-10" db="EMBL/GenBank/DDBJ databases">
        <authorList>
            <person name="Gilroy R."/>
        </authorList>
    </citation>
    <scope>NUCLEOTIDE SEQUENCE</scope>
    <source>
        <strain evidence="5">ChiBcec7-5410</strain>
    </source>
</reference>
<feature type="binding site" evidence="1">
    <location>
        <position position="12"/>
    </location>
    <ligand>
        <name>Zn(2+)</name>
        <dbReference type="ChEBI" id="CHEBI:29105"/>
    </ligand>
</feature>
<keyword evidence="1" id="KW-0479">Metal-binding</keyword>
<dbReference type="PANTHER" id="PTHR42912">
    <property type="entry name" value="METHYLTRANSFERASE"/>
    <property type="match status" value="1"/>
</dbReference>
<dbReference type="GO" id="GO:0008168">
    <property type="term" value="F:methyltransferase activity"/>
    <property type="evidence" value="ECO:0007669"/>
    <property type="project" value="UniProtKB-KW"/>
</dbReference>
<protein>
    <submittedName>
        <fullName evidence="5">Methyltransferase domain-containing protein</fullName>
    </submittedName>
</protein>
<dbReference type="PIRSF" id="PIRSF018249">
    <property type="entry name" value="MyrA_prd"/>
    <property type="match status" value="1"/>
</dbReference>
<organism evidence="5 6">
    <name type="scientific">Candidatus Faecivivens stercoripullorum</name>
    <dbReference type="NCBI Taxonomy" id="2840805"/>
    <lineage>
        <taxon>Bacteria</taxon>
        <taxon>Bacillati</taxon>
        <taxon>Bacillota</taxon>
        <taxon>Clostridia</taxon>
        <taxon>Eubacteriales</taxon>
        <taxon>Oscillospiraceae</taxon>
        <taxon>Oscillospiraceae incertae sedis</taxon>
        <taxon>Candidatus Faecivivens</taxon>
    </lineage>
</organism>
<comment type="caution">
    <text evidence="5">The sequence shown here is derived from an EMBL/GenBank/DDBJ whole genome shotgun (WGS) entry which is preliminary data.</text>
</comment>
<feature type="domain" description="Methyltransferase" evidence="3">
    <location>
        <begin position="89"/>
        <end position="195"/>
    </location>
</feature>
<sequence>MEHQFLFSCPVCGQPLSLDGNSFRCPSGHSFDRARSGYVNLLLPDGKHAKLPGDNRQMVNARREFLEKGFYRPMADALCHELVRELESKKALTLLDAGCGEGYYTRLVYDALVSAGISTQLLGLDISKFAAEKAAKRFRAEEPVQIGAASIFHMPVADESCDVVITLFAPFCREEFLRVLKKGGLFAMVIPGARHLFGLKQAVYDQPYLNEVQEYPIEGLTFLRSVPVEDTITLHDGEIMDLFMMTPYYYKTSAEGQQRAADLTELTTETSFEILLYRKN</sequence>
<dbReference type="Gene3D" id="3.40.50.150">
    <property type="entry name" value="Vaccinia Virus protein VP39"/>
    <property type="match status" value="1"/>
</dbReference>
<name>A0A9D1KS89_9FIRM</name>
<keyword evidence="5" id="KW-0489">Methyltransferase</keyword>
<feature type="domain" description="23S rRNA (guanine(745)-N(1))-methyltransferase N-terminal" evidence="4">
    <location>
        <begin position="7"/>
        <end position="49"/>
    </location>
</feature>
<feature type="binding site" evidence="1">
    <location>
        <position position="9"/>
    </location>
    <ligand>
        <name>Zn(2+)</name>
        <dbReference type="ChEBI" id="CHEBI:29105"/>
    </ligand>
</feature>
<dbReference type="InterPro" id="IPR025714">
    <property type="entry name" value="Methyltranfer_dom"/>
</dbReference>
<proteinExistence type="predicted"/>
<dbReference type="GO" id="GO:0046872">
    <property type="term" value="F:metal ion binding"/>
    <property type="evidence" value="ECO:0007669"/>
    <property type="project" value="UniProtKB-KW"/>
</dbReference>
<dbReference type="Pfam" id="PF21302">
    <property type="entry name" value="Zn_ribbon_RlmA"/>
    <property type="match status" value="1"/>
</dbReference>
<dbReference type="AlphaFoldDB" id="A0A9D1KS89"/>
<dbReference type="Proteomes" id="UP000824160">
    <property type="component" value="Unassembled WGS sequence"/>
</dbReference>
<evidence type="ECO:0000259" key="4">
    <source>
        <dbReference type="Pfam" id="PF21302"/>
    </source>
</evidence>
<evidence type="ECO:0000313" key="6">
    <source>
        <dbReference type="Proteomes" id="UP000824160"/>
    </source>
</evidence>
<dbReference type="InterPro" id="IPR050508">
    <property type="entry name" value="Methyltransf_Superfamily"/>
</dbReference>
<gene>
    <name evidence="5" type="ORF">IAC43_07065</name>
</gene>
<dbReference type="SUPFAM" id="SSF53335">
    <property type="entry name" value="S-adenosyl-L-methionine-dependent methyltransferases"/>
    <property type="match status" value="1"/>
</dbReference>
<feature type="binding site" evidence="2">
    <location>
        <position position="195"/>
    </location>
    <ligand>
        <name>S-adenosyl-L-methionine</name>
        <dbReference type="ChEBI" id="CHEBI:59789"/>
    </ligand>
</feature>
<feature type="binding site" evidence="1">
    <location>
        <position position="25"/>
    </location>
    <ligand>
        <name>Zn(2+)</name>
        <dbReference type="ChEBI" id="CHEBI:29105"/>
    </ligand>
</feature>
<evidence type="ECO:0000313" key="5">
    <source>
        <dbReference type="EMBL" id="HIT94930.1"/>
    </source>
</evidence>
<keyword evidence="2" id="KW-0949">S-adenosyl-L-methionine</keyword>
<dbReference type="InterPro" id="IPR048647">
    <property type="entry name" value="RlmA_N"/>
</dbReference>
<dbReference type="InterPro" id="IPR016718">
    <property type="entry name" value="rRNA_m1G-MeTrfase_A_prd"/>
</dbReference>
<dbReference type="GO" id="GO:0032259">
    <property type="term" value="P:methylation"/>
    <property type="evidence" value="ECO:0007669"/>
    <property type="project" value="UniProtKB-KW"/>
</dbReference>
<keyword evidence="5" id="KW-0808">Transferase</keyword>
<dbReference type="EMBL" id="DVLW01000193">
    <property type="protein sequence ID" value="HIT94930.1"/>
    <property type="molecule type" value="Genomic_DNA"/>
</dbReference>
<dbReference type="InterPro" id="IPR029063">
    <property type="entry name" value="SAM-dependent_MTases_sf"/>
</dbReference>
<dbReference type="PANTHER" id="PTHR42912:SF45">
    <property type="entry name" value="23S RRNA (GUANINE(745)-N(1))-METHYLTRANSFERASE"/>
    <property type="match status" value="1"/>
</dbReference>